<feature type="region of interest" description="Disordered" evidence="1">
    <location>
        <begin position="1"/>
        <end position="38"/>
    </location>
</feature>
<evidence type="ECO:0000313" key="3">
    <source>
        <dbReference type="EMBL" id="KAG7341355.1"/>
    </source>
</evidence>
<evidence type="ECO:0000313" key="4">
    <source>
        <dbReference type="Proteomes" id="UP000693970"/>
    </source>
</evidence>
<feature type="compositionally biased region" description="Low complexity" evidence="1">
    <location>
        <begin position="17"/>
        <end position="30"/>
    </location>
</feature>
<evidence type="ECO:0000256" key="1">
    <source>
        <dbReference type="SAM" id="MobiDB-lite"/>
    </source>
</evidence>
<keyword evidence="2" id="KW-0472">Membrane</keyword>
<proteinExistence type="predicted"/>
<feature type="compositionally biased region" description="Basic and acidic residues" evidence="1">
    <location>
        <begin position="1"/>
        <end position="11"/>
    </location>
</feature>
<protein>
    <submittedName>
        <fullName evidence="3">Uncharacterized protein</fullName>
    </submittedName>
</protein>
<keyword evidence="2" id="KW-0812">Transmembrane</keyword>
<accession>A0A9K3KDX1</accession>
<comment type="caution">
    <text evidence="3">The sequence shown here is derived from an EMBL/GenBank/DDBJ whole genome shotgun (WGS) entry which is preliminary data.</text>
</comment>
<dbReference type="AlphaFoldDB" id="A0A9K3KDX1"/>
<evidence type="ECO:0000256" key="2">
    <source>
        <dbReference type="SAM" id="Phobius"/>
    </source>
</evidence>
<name>A0A9K3KDX1_9STRA</name>
<organism evidence="3 4">
    <name type="scientific">Nitzschia inconspicua</name>
    <dbReference type="NCBI Taxonomy" id="303405"/>
    <lineage>
        <taxon>Eukaryota</taxon>
        <taxon>Sar</taxon>
        <taxon>Stramenopiles</taxon>
        <taxon>Ochrophyta</taxon>
        <taxon>Bacillariophyta</taxon>
        <taxon>Bacillariophyceae</taxon>
        <taxon>Bacillariophycidae</taxon>
        <taxon>Bacillariales</taxon>
        <taxon>Bacillariaceae</taxon>
        <taxon>Nitzschia</taxon>
    </lineage>
</organism>
<reference evidence="3" key="1">
    <citation type="journal article" date="2021" name="Sci. Rep.">
        <title>Diploid genomic architecture of Nitzschia inconspicua, an elite biomass production diatom.</title>
        <authorList>
            <person name="Oliver A."/>
            <person name="Podell S."/>
            <person name="Pinowska A."/>
            <person name="Traller J.C."/>
            <person name="Smith S.R."/>
            <person name="McClure R."/>
            <person name="Beliaev A."/>
            <person name="Bohutskyi P."/>
            <person name="Hill E.A."/>
            <person name="Rabines A."/>
            <person name="Zheng H."/>
            <person name="Allen L.Z."/>
            <person name="Kuo A."/>
            <person name="Grigoriev I.V."/>
            <person name="Allen A.E."/>
            <person name="Hazlebeck D."/>
            <person name="Allen E.E."/>
        </authorList>
    </citation>
    <scope>NUCLEOTIDE SEQUENCE</scope>
    <source>
        <strain evidence="3">Hildebrandi</strain>
    </source>
</reference>
<gene>
    <name evidence="3" type="ORF">IV203_023306</name>
</gene>
<sequence length="689" mass="77989">MESRTPRFPARERRHASQSILQSSSSQTRSPNHIFRRKATKKKRLDPICAMCIVFFAPFLFLILLQRSFYEDVSGGAIQIQVVEKNDNAIRSSKLKKNFVAEGSEDHQQPILHHKITDTPNIVIQSKQPKDEIHSKHPPDKYSLGLQFIHPKELGQKDFFSDSWLINRQRFLEIDETRIKIVEDAVFVVVGTGPSTPYSHSKMLYTWNDFCVEHLSKWWGMLKILQGGDPGHIFDHVIGMLERYMTERVRPPPNVSSTDSLPLHKTIAMIAFSPYKAHRKEHDPDGEKGRKLTAYSLAATIASLYQVGFGRVVVVGLNDHDMPHVQDAVNILLPIFNGQKAPRDKNNGHDESYLVRLGTTSMEIAFVQVTEPKWYFNGKVARNVPRAAIVGMQRAMNQQLNGTETSKWLGSRNNAWKYWNNIYLTEPDTILHIPQGLLAELGEALRKGIALFPHRLHPLPHESDLPTNHSLNPGLYLHNIGHFANISTISTSTDTQNDNGIDELSTDFVSCCDDGGLWPWRDDWKKPDKCGSWWDCGFRQVAFDRGEKFNETEFLEKNRHLQLYPMMAECGIFVSMMAVRKNFCTVSVGGRKIGWHDLSATDLRYLGDRLFWHGKRGPAVADDAFTGRGAREVVSSLTVPVDDKFGKIFAKVGNGVANLPSCLREMQCCLSASNNPPAYAYLADIPSQQ</sequence>
<keyword evidence="4" id="KW-1185">Reference proteome</keyword>
<dbReference type="EMBL" id="JAGRRH010000026">
    <property type="protein sequence ID" value="KAG7341355.1"/>
    <property type="molecule type" value="Genomic_DNA"/>
</dbReference>
<feature type="transmembrane region" description="Helical" evidence="2">
    <location>
        <begin position="45"/>
        <end position="65"/>
    </location>
</feature>
<dbReference type="OrthoDB" id="48161at2759"/>
<keyword evidence="2" id="KW-1133">Transmembrane helix</keyword>
<reference evidence="3" key="2">
    <citation type="submission" date="2021-04" db="EMBL/GenBank/DDBJ databases">
        <authorList>
            <person name="Podell S."/>
        </authorList>
    </citation>
    <scope>NUCLEOTIDE SEQUENCE</scope>
    <source>
        <strain evidence="3">Hildebrandi</strain>
    </source>
</reference>
<dbReference type="Proteomes" id="UP000693970">
    <property type="component" value="Unassembled WGS sequence"/>
</dbReference>